<dbReference type="PANTHER" id="PTHR43757:SF2">
    <property type="entry name" value="AMINOMETHYLTRANSFERASE, MITOCHONDRIAL"/>
    <property type="match status" value="1"/>
</dbReference>
<dbReference type="AlphaFoldDB" id="A0A381RG73"/>
<sequence>MPIKNTSLYSRHLALQGKMVPFAGYMMPVHYTGIVHEHHAVRNTAGIFDVSHMGEFIIKGKNAESFLQYMTINDVAGLKRGQAQYSAMCMENGGIIDDLLIYRCRDRFIIVVNAANIKKDFKWLEKNLMDGVVLKDISDEINLIALQGPESRSILQKIIQSDLSMIPFYHFIEDKYEESNILVARTGYTGELGFEIYGNLNVIPKIWDALMEVGKEHGIVPAGLGARDTLRLEMKYCLYGNDFDESTNPFEAGLGWITKLGKGNFIGRKALVRKKEQISRRLVCFEMMERAIPRNGYPIFFGNNKNGEVTSGSQSPSLKKGIGLGFINHPHTKVGTILEVGIRGQKKSAIIVKPPFYKNGTANI</sequence>
<evidence type="ECO:0000256" key="5">
    <source>
        <dbReference type="ARBA" id="ARBA00031395"/>
    </source>
</evidence>
<dbReference type="SUPFAM" id="SSF101790">
    <property type="entry name" value="Aminomethyltransferase beta-barrel domain"/>
    <property type="match status" value="1"/>
</dbReference>
<evidence type="ECO:0000313" key="9">
    <source>
        <dbReference type="EMBL" id="SUZ88867.1"/>
    </source>
</evidence>
<feature type="domain" description="Aminomethyltransferase C-terminal" evidence="8">
    <location>
        <begin position="280"/>
        <end position="358"/>
    </location>
</feature>
<dbReference type="GO" id="GO:0005829">
    <property type="term" value="C:cytosol"/>
    <property type="evidence" value="ECO:0007669"/>
    <property type="project" value="TreeGrafter"/>
</dbReference>
<dbReference type="InterPro" id="IPR022903">
    <property type="entry name" value="GcvT_bac"/>
</dbReference>
<dbReference type="SUPFAM" id="SSF103025">
    <property type="entry name" value="Folate-binding domain"/>
    <property type="match status" value="1"/>
</dbReference>
<evidence type="ECO:0000256" key="3">
    <source>
        <dbReference type="ARBA" id="ARBA00022576"/>
    </source>
</evidence>
<protein>
    <recommendedName>
        <fullName evidence="2">aminomethyltransferase</fullName>
        <ecNumber evidence="2">2.1.2.10</ecNumber>
    </recommendedName>
    <alternativeName>
        <fullName evidence="5">Glycine cleavage system T protein</fullName>
    </alternativeName>
</protein>
<dbReference type="InterPro" id="IPR028896">
    <property type="entry name" value="GcvT/YgfZ/DmdA"/>
</dbReference>
<dbReference type="InterPro" id="IPR029043">
    <property type="entry name" value="GcvT/YgfZ_C"/>
</dbReference>
<dbReference type="NCBIfam" id="NF001567">
    <property type="entry name" value="PRK00389.1"/>
    <property type="match status" value="1"/>
</dbReference>
<dbReference type="NCBIfam" id="TIGR00528">
    <property type="entry name" value="gcvT"/>
    <property type="match status" value="1"/>
</dbReference>
<dbReference type="Gene3D" id="4.10.1250.10">
    <property type="entry name" value="Aminomethyltransferase fragment"/>
    <property type="match status" value="1"/>
</dbReference>
<dbReference type="Pfam" id="PF08669">
    <property type="entry name" value="GCV_T_C"/>
    <property type="match status" value="1"/>
</dbReference>
<dbReference type="PIRSF" id="PIRSF006487">
    <property type="entry name" value="GcvT"/>
    <property type="match status" value="1"/>
</dbReference>
<dbReference type="EC" id="2.1.2.10" evidence="2"/>
<dbReference type="GO" id="GO:0005960">
    <property type="term" value="C:glycine cleavage complex"/>
    <property type="evidence" value="ECO:0007669"/>
    <property type="project" value="InterPro"/>
</dbReference>
<dbReference type="GO" id="GO:0004047">
    <property type="term" value="F:aminomethyltransferase activity"/>
    <property type="evidence" value="ECO:0007669"/>
    <property type="project" value="UniProtKB-EC"/>
</dbReference>
<keyword evidence="4" id="KW-0808">Transferase</keyword>
<reference evidence="9" key="1">
    <citation type="submission" date="2018-05" db="EMBL/GenBank/DDBJ databases">
        <authorList>
            <person name="Lanie J.A."/>
            <person name="Ng W.-L."/>
            <person name="Kazmierczak K.M."/>
            <person name="Andrzejewski T.M."/>
            <person name="Davidsen T.M."/>
            <person name="Wayne K.J."/>
            <person name="Tettelin H."/>
            <person name="Glass J.I."/>
            <person name="Rusch D."/>
            <person name="Podicherti R."/>
            <person name="Tsui H.-C.T."/>
            <person name="Winkler M.E."/>
        </authorList>
    </citation>
    <scope>NUCLEOTIDE SEQUENCE</scope>
</reference>
<comment type="catalytic activity">
    <reaction evidence="6">
        <text>N(6)-[(R)-S(8)-aminomethyldihydrolipoyl]-L-lysyl-[protein] + (6S)-5,6,7,8-tetrahydrofolate = N(6)-[(R)-dihydrolipoyl]-L-lysyl-[protein] + (6R)-5,10-methylene-5,6,7,8-tetrahydrofolate + NH4(+)</text>
        <dbReference type="Rhea" id="RHEA:16945"/>
        <dbReference type="Rhea" id="RHEA-COMP:10475"/>
        <dbReference type="Rhea" id="RHEA-COMP:10492"/>
        <dbReference type="ChEBI" id="CHEBI:15636"/>
        <dbReference type="ChEBI" id="CHEBI:28938"/>
        <dbReference type="ChEBI" id="CHEBI:57453"/>
        <dbReference type="ChEBI" id="CHEBI:83100"/>
        <dbReference type="ChEBI" id="CHEBI:83143"/>
        <dbReference type="EC" id="2.1.2.10"/>
    </reaction>
</comment>
<dbReference type="Gene3D" id="2.40.30.110">
    <property type="entry name" value="Aminomethyltransferase beta-barrel domains"/>
    <property type="match status" value="1"/>
</dbReference>
<dbReference type="Gene3D" id="3.30.70.1400">
    <property type="entry name" value="Aminomethyltransferase beta-barrel domains"/>
    <property type="match status" value="1"/>
</dbReference>
<dbReference type="InterPro" id="IPR006222">
    <property type="entry name" value="GCVT_N"/>
</dbReference>
<evidence type="ECO:0000256" key="4">
    <source>
        <dbReference type="ARBA" id="ARBA00022679"/>
    </source>
</evidence>
<name>A0A381RG73_9ZZZZ</name>
<accession>A0A381RG73</accession>
<gene>
    <name evidence="9" type="ORF">METZ01_LOCUS41721</name>
</gene>
<dbReference type="FunFam" id="2.40.30.110:FF:000003">
    <property type="entry name" value="Aminomethyltransferase"/>
    <property type="match status" value="1"/>
</dbReference>
<dbReference type="Pfam" id="PF01571">
    <property type="entry name" value="GCV_T"/>
    <property type="match status" value="1"/>
</dbReference>
<evidence type="ECO:0000256" key="2">
    <source>
        <dbReference type="ARBA" id="ARBA00012616"/>
    </source>
</evidence>
<dbReference type="EMBL" id="UINC01001792">
    <property type="protein sequence ID" value="SUZ88867.1"/>
    <property type="molecule type" value="Genomic_DNA"/>
</dbReference>
<evidence type="ECO:0000259" key="7">
    <source>
        <dbReference type="Pfam" id="PF01571"/>
    </source>
</evidence>
<organism evidence="9">
    <name type="scientific">marine metagenome</name>
    <dbReference type="NCBI Taxonomy" id="408172"/>
    <lineage>
        <taxon>unclassified sequences</taxon>
        <taxon>metagenomes</taxon>
        <taxon>ecological metagenomes</taxon>
    </lineage>
</organism>
<dbReference type="FunFam" id="4.10.1250.10:FF:000001">
    <property type="entry name" value="Aminomethyltransferase"/>
    <property type="match status" value="1"/>
</dbReference>
<dbReference type="HAMAP" id="MF_00259">
    <property type="entry name" value="GcvT"/>
    <property type="match status" value="1"/>
</dbReference>
<evidence type="ECO:0000256" key="1">
    <source>
        <dbReference type="ARBA" id="ARBA00008609"/>
    </source>
</evidence>
<dbReference type="FunFam" id="3.30.70.1400:FF:000001">
    <property type="entry name" value="Aminomethyltransferase"/>
    <property type="match status" value="1"/>
</dbReference>
<keyword evidence="3" id="KW-0032">Aminotransferase</keyword>
<comment type="similarity">
    <text evidence="1">Belongs to the GcvT family.</text>
</comment>
<dbReference type="InterPro" id="IPR006223">
    <property type="entry name" value="GcvT"/>
</dbReference>
<evidence type="ECO:0000256" key="6">
    <source>
        <dbReference type="ARBA" id="ARBA00047665"/>
    </source>
</evidence>
<dbReference type="InterPro" id="IPR027266">
    <property type="entry name" value="TrmE/GcvT-like"/>
</dbReference>
<proteinExistence type="inferred from homology"/>
<dbReference type="PANTHER" id="PTHR43757">
    <property type="entry name" value="AMINOMETHYLTRANSFERASE"/>
    <property type="match status" value="1"/>
</dbReference>
<evidence type="ECO:0000259" key="8">
    <source>
        <dbReference type="Pfam" id="PF08669"/>
    </source>
</evidence>
<dbReference type="GO" id="GO:0008483">
    <property type="term" value="F:transaminase activity"/>
    <property type="evidence" value="ECO:0007669"/>
    <property type="project" value="UniProtKB-KW"/>
</dbReference>
<dbReference type="GO" id="GO:0006546">
    <property type="term" value="P:glycine catabolic process"/>
    <property type="evidence" value="ECO:0007669"/>
    <property type="project" value="InterPro"/>
</dbReference>
<feature type="domain" description="GCVT N-terminal" evidence="7">
    <location>
        <begin position="8"/>
        <end position="262"/>
    </location>
</feature>
<dbReference type="InterPro" id="IPR013977">
    <property type="entry name" value="GcvT_C"/>
</dbReference>
<dbReference type="Gene3D" id="3.30.1360.120">
    <property type="entry name" value="Probable tRNA modification gtpase trme, domain 1"/>
    <property type="match status" value="1"/>
</dbReference>